<evidence type="ECO:0000313" key="4">
    <source>
        <dbReference type="Proteomes" id="UP000620075"/>
    </source>
</evidence>
<organism evidence="3 4">
    <name type="scientific">Candidatus Dormiibacter inghamiae</name>
    <dbReference type="NCBI Taxonomy" id="3127013"/>
    <lineage>
        <taxon>Bacteria</taxon>
        <taxon>Bacillati</taxon>
        <taxon>Candidatus Dormiibacterota</taxon>
        <taxon>Candidatus Dormibacteria</taxon>
        <taxon>Candidatus Dormibacterales</taxon>
        <taxon>Candidatus Dormibacteraceae</taxon>
        <taxon>Candidatus Dormiibacter</taxon>
    </lineage>
</organism>
<dbReference type="PROSITE" id="PS51257">
    <property type="entry name" value="PROKAR_LIPOPROTEIN"/>
    <property type="match status" value="1"/>
</dbReference>
<dbReference type="GO" id="GO:0030975">
    <property type="term" value="F:thiamine binding"/>
    <property type="evidence" value="ECO:0007669"/>
    <property type="project" value="TreeGrafter"/>
</dbReference>
<dbReference type="GO" id="GO:0030288">
    <property type="term" value="C:outer membrane-bounded periplasmic space"/>
    <property type="evidence" value="ECO:0007669"/>
    <property type="project" value="TreeGrafter"/>
</dbReference>
<proteinExistence type="predicted"/>
<sequence>MTRLARCACLALLLALGTACGGLAKAPESSAPRGAVRIYTSVVQTTVDPVVSGFQAAHPGTKVQVFRAPTGEINARIAADRRAGQVKADILWGTDPLSSFQYDQQSLFADYKPKDAGAVPAAYHTGTLWGTRLLNVVIVYRSNQTAPSGWHDLASPDFKNGVALPDPGFAGGALAALGYLSQAPGFGIDYYRSLKNNGAVQLRAMGDVTTGVAEARYKAGMGLDNDIRTAIAKGSPLKLAWPVEGAITFYSPISIFRTAADATAARAFVDFIISRQGQQLIAGSGWQPVRADIKGPTPLGAQVSPDWTAIARRQSELIAAYRGVFPG</sequence>
<dbReference type="SUPFAM" id="SSF53850">
    <property type="entry name" value="Periplasmic binding protein-like II"/>
    <property type="match status" value="1"/>
</dbReference>
<dbReference type="RefSeq" id="WP_338176417.1">
    <property type="nucleotide sequence ID" value="NZ_JAEKNQ010000013.1"/>
</dbReference>
<gene>
    <name evidence="3" type="ORF">JF888_02340</name>
</gene>
<evidence type="ECO:0000256" key="2">
    <source>
        <dbReference type="SAM" id="SignalP"/>
    </source>
</evidence>
<evidence type="ECO:0000256" key="1">
    <source>
        <dbReference type="ARBA" id="ARBA00022729"/>
    </source>
</evidence>
<evidence type="ECO:0000313" key="3">
    <source>
        <dbReference type="EMBL" id="MBJ7602028.1"/>
    </source>
</evidence>
<reference evidence="3 4" key="1">
    <citation type="submission" date="2020-10" db="EMBL/GenBank/DDBJ databases">
        <title>Ca. Dormibacterota MAGs.</title>
        <authorList>
            <person name="Montgomery K."/>
        </authorList>
    </citation>
    <scope>NUCLEOTIDE SEQUENCE [LARGE SCALE GENOMIC DNA]</scope>
    <source>
        <strain evidence="3">SC8811_S16_3</strain>
    </source>
</reference>
<dbReference type="GO" id="GO:0030976">
    <property type="term" value="F:thiamine pyrophosphate binding"/>
    <property type="evidence" value="ECO:0007669"/>
    <property type="project" value="TreeGrafter"/>
</dbReference>
<feature type="signal peptide" evidence="2">
    <location>
        <begin position="1"/>
        <end position="24"/>
    </location>
</feature>
<dbReference type="PANTHER" id="PTHR30006:SF2">
    <property type="entry name" value="ABC TRANSPORTER SUBSTRATE-BINDING PROTEIN"/>
    <property type="match status" value="1"/>
</dbReference>
<dbReference type="Proteomes" id="UP000620075">
    <property type="component" value="Unassembled WGS sequence"/>
</dbReference>
<protein>
    <submittedName>
        <fullName evidence="3">Extracellular solute-binding protein</fullName>
    </submittedName>
</protein>
<dbReference type="AlphaFoldDB" id="A0A934NCF6"/>
<dbReference type="EMBL" id="JAEKNQ010000013">
    <property type="protein sequence ID" value="MBJ7602028.1"/>
    <property type="molecule type" value="Genomic_DNA"/>
</dbReference>
<comment type="caution">
    <text evidence="3">The sequence shown here is derived from an EMBL/GenBank/DDBJ whole genome shotgun (WGS) entry which is preliminary data.</text>
</comment>
<keyword evidence="1 2" id="KW-0732">Signal</keyword>
<dbReference type="Pfam" id="PF13531">
    <property type="entry name" value="SBP_bac_11"/>
    <property type="match status" value="1"/>
</dbReference>
<dbReference type="Gene3D" id="3.40.190.10">
    <property type="entry name" value="Periplasmic binding protein-like II"/>
    <property type="match status" value="2"/>
</dbReference>
<feature type="chain" id="PRO_5037174360" evidence="2">
    <location>
        <begin position="25"/>
        <end position="327"/>
    </location>
</feature>
<dbReference type="GO" id="GO:0015888">
    <property type="term" value="P:thiamine transport"/>
    <property type="evidence" value="ECO:0007669"/>
    <property type="project" value="TreeGrafter"/>
</dbReference>
<name>A0A934NCF6_9BACT</name>
<accession>A0A934NCF6</accession>
<dbReference type="PANTHER" id="PTHR30006">
    <property type="entry name" value="THIAMINE-BINDING PERIPLASMIC PROTEIN-RELATED"/>
    <property type="match status" value="1"/>
</dbReference>